<dbReference type="AlphaFoldDB" id="A0A9W9FJI2"/>
<evidence type="ECO:0008006" key="4">
    <source>
        <dbReference type="Google" id="ProtNLM"/>
    </source>
</evidence>
<dbReference type="OrthoDB" id="5419162at2759"/>
<feature type="compositionally biased region" description="Basic and acidic residues" evidence="1">
    <location>
        <begin position="26"/>
        <end position="38"/>
    </location>
</feature>
<keyword evidence="3" id="KW-1185">Reference proteome</keyword>
<dbReference type="GO" id="GO:0005737">
    <property type="term" value="C:cytoplasm"/>
    <property type="evidence" value="ECO:0007669"/>
    <property type="project" value="TreeGrafter"/>
</dbReference>
<dbReference type="PANTHER" id="PTHR36576">
    <property type="entry name" value="UPF0654 PROTEIN C11D3.01C-RELATED"/>
    <property type="match status" value="1"/>
</dbReference>
<feature type="region of interest" description="Disordered" evidence="1">
    <location>
        <begin position="1"/>
        <end position="89"/>
    </location>
</feature>
<organism evidence="2 3">
    <name type="scientific">Penicillium alfredii</name>
    <dbReference type="NCBI Taxonomy" id="1506179"/>
    <lineage>
        <taxon>Eukaryota</taxon>
        <taxon>Fungi</taxon>
        <taxon>Dikarya</taxon>
        <taxon>Ascomycota</taxon>
        <taxon>Pezizomycotina</taxon>
        <taxon>Eurotiomycetes</taxon>
        <taxon>Eurotiomycetidae</taxon>
        <taxon>Eurotiales</taxon>
        <taxon>Aspergillaceae</taxon>
        <taxon>Penicillium</taxon>
    </lineage>
</organism>
<name>A0A9W9FJI2_9EURO</name>
<dbReference type="RefSeq" id="XP_056512207.1">
    <property type="nucleotide sequence ID" value="XM_056654180.1"/>
</dbReference>
<dbReference type="Proteomes" id="UP001141434">
    <property type="component" value="Unassembled WGS sequence"/>
</dbReference>
<reference evidence="2" key="1">
    <citation type="submission" date="2022-11" db="EMBL/GenBank/DDBJ databases">
        <authorList>
            <person name="Petersen C."/>
        </authorList>
    </citation>
    <scope>NUCLEOTIDE SEQUENCE</scope>
    <source>
        <strain evidence="2">IBT 34128</strain>
    </source>
</reference>
<comment type="caution">
    <text evidence="2">The sequence shown here is derived from an EMBL/GenBank/DDBJ whole genome shotgun (WGS) entry which is preliminary data.</text>
</comment>
<reference evidence="2" key="2">
    <citation type="journal article" date="2023" name="IMA Fungus">
        <title>Comparative genomic study of the Penicillium genus elucidates a diverse pangenome and 15 lateral gene transfer events.</title>
        <authorList>
            <person name="Petersen C."/>
            <person name="Sorensen T."/>
            <person name="Nielsen M.R."/>
            <person name="Sondergaard T.E."/>
            <person name="Sorensen J.L."/>
            <person name="Fitzpatrick D.A."/>
            <person name="Frisvad J.C."/>
            <person name="Nielsen K.L."/>
        </authorList>
    </citation>
    <scope>NUCLEOTIDE SEQUENCE</scope>
    <source>
        <strain evidence="2">IBT 34128</strain>
    </source>
</reference>
<gene>
    <name evidence="2" type="ORF">NUU61_003598</name>
</gene>
<dbReference type="InterPro" id="IPR052670">
    <property type="entry name" value="UPF0654_domain"/>
</dbReference>
<evidence type="ECO:0000313" key="2">
    <source>
        <dbReference type="EMBL" id="KAJ5101376.1"/>
    </source>
</evidence>
<dbReference type="Pfam" id="PF10346">
    <property type="entry name" value="Con-6"/>
    <property type="match status" value="2"/>
</dbReference>
<sequence>MGRQSGNAENKLRGYKAAISNPRVSEPAKSHAQEEISKFEGVQSDEDRHEGNVKRGLKAAMHNPNNTGAGRSQARGKLESMGEEVEPEE</sequence>
<evidence type="ECO:0000256" key="1">
    <source>
        <dbReference type="SAM" id="MobiDB-lite"/>
    </source>
</evidence>
<dbReference type="PANTHER" id="PTHR36576:SF2">
    <property type="entry name" value="PROTEIN CON-6, PUTATIVE (AFU_ORTHOLOGUE AFUA_4G03615)-RELATED"/>
    <property type="match status" value="1"/>
</dbReference>
<dbReference type="EMBL" id="JAPMSZ010000005">
    <property type="protein sequence ID" value="KAJ5101376.1"/>
    <property type="molecule type" value="Genomic_DNA"/>
</dbReference>
<dbReference type="GeneID" id="81393348"/>
<proteinExistence type="predicted"/>
<evidence type="ECO:0000313" key="3">
    <source>
        <dbReference type="Proteomes" id="UP001141434"/>
    </source>
</evidence>
<accession>A0A9W9FJI2</accession>
<protein>
    <recommendedName>
        <fullName evidence="4">Conidiation-specific protein 6</fullName>
    </recommendedName>
</protein>
<dbReference type="InterPro" id="IPR018824">
    <property type="entry name" value="Conidiation-specific_6"/>
</dbReference>